<protein>
    <recommendedName>
        <fullName evidence="3">Cytochrome c domain-containing protein</fullName>
    </recommendedName>
</protein>
<organism evidence="1 2">
    <name type="scientific">Chryseobacterium aquaticum</name>
    <dbReference type="NCBI Taxonomy" id="452084"/>
    <lineage>
        <taxon>Bacteria</taxon>
        <taxon>Pseudomonadati</taxon>
        <taxon>Bacteroidota</taxon>
        <taxon>Flavobacteriia</taxon>
        <taxon>Flavobacteriales</taxon>
        <taxon>Weeksellaceae</taxon>
        <taxon>Chryseobacterium group</taxon>
        <taxon>Chryseobacterium</taxon>
    </lineage>
</organism>
<sequence length="117" mass="13621">MKKLNLVYIFFVLFLINCSANKISDFILKLDESVKKGEISVEEKEVFIARYNEGKVAYNLNCASCHTVKKSVPHFTSQQLETYTIRTINKQHSKKLSAENLSEDKLFKIFYFLENSK</sequence>
<evidence type="ECO:0000313" key="1">
    <source>
        <dbReference type="EMBL" id="NMR35692.1"/>
    </source>
</evidence>
<proteinExistence type="predicted"/>
<gene>
    <name evidence="1" type="ORF">HIO71_16055</name>
</gene>
<dbReference type="AlphaFoldDB" id="A0A848N9L3"/>
<dbReference type="EMBL" id="JABCJF010000010">
    <property type="protein sequence ID" value="NMR35692.1"/>
    <property type="molecule type" value="Genomic_DNA"/>
</dbReference>
<dbReference type="InterPro" id="IPR036909">
    <property type="entry name" value="Cyt_c-like_dom_sf"/>
</dbReference>
<dbReference type="GO" id="GO:0020037">
    <property type="term" value="F:heme binding"/>
    <property type="evidence" value="ECO:0007669"/>
    <property type="project" value="InterPro"/>
</dbReference>
<evidence type="ECO:0008006" key="3">
    <source>
        <dbReference type="Google" id="ProtNLM"/>
    </source>
</evidence>
<accession>A0A848N9L3</accession>
<dbReference type="Proteomes" id="UP000548067">
    <property type="component" value="Unassembled WGS sequence"/>
</dbReference>
<reference evidence="1 2" key="1">
    <citation type="submission" date="2020-04" db="EMBL/GenBank/DDBJ databases">
        <title>Genome analysis and antimicrobial resistance characteristics of Chryseobacterium aquaticum isolated from farmed salmonids.</title>
        <authorList>
            <person name="Saticioglu I.B."/>
            <person name="Duman M."/>
            <person name="Altun S."/>
        </authorList>
    </citation>
    <scope>NUCLEOTIDE SEQUENCE [LARGE SCALE GENOMIC DNA]</scope>
    <source>
        <strain evidence="1 2">C-174</strain>
    </source>
</reference>
<dbReference type="RefSeq" id="WP_169322208.1">
    <property type="nucleotide sequence ID" value="NZ_JABCJF010000010.1"/>
</dbReference>
<comment type="caution">
    <text evidence="1">The sequence shown here is derived from an EMBL/GenBank/DDBJ whole genome shotgun (WGS) entry which is preliminary data.</text>
</comment>
<dbReference type="GO" id="GO:0009055">
    <property type="term" value="F:electron transfer activity"/>
    <property type="evidence" value="ECO:0007669"/>
    <property type="project" value="InterPro"/>
</dbReference>
<evidence type="ECO:0000313" key="2">
    <source>
        <dbReference type="Proteomes" id="UP000548067"/>
    </source>
</evidence>
<name>A0A848N9L3_9FLAO</name>
<dbReference type="SUPFAM" id="SSF46626">
    <property type="entry name" value="Cytochrome c"/>
    <property type="match status" value="1"/>
</dbReference>